<keyword evidence="2" id="KW-1185">Reference proteome</keyword>
<comment type="caution">
    <text evidence="1">The sequence shown here is derived from an EMBL/GenBank/DDBJ whole genome shotgun (WGS) entry which is preliminary data.</text>
</comment>
<evidence type="ECO:0000313" key="2">
    <source>
        <dbReference type="Proteomes" id="UP001186974"/>
    </source>
</evidence>
<evidence type="ECO:0000313" key="1">
    <source>
        <dbReference type="EMBL" id="KAK3060181.1"/>
    </source>
</evidence>
<name>A0ACC3D167_9PEZI</name>
<protein>
    <submittedName>
        <fullName evidence="1">Uncharacterized protein</fullName>
    </submittedName>
</protein>
<proteinExistence type="predicted"/>
<dbReference type="Proteomes" id="UP001186974">
    <property type="component" value="Unassembled WGS sequence"/>
</dbReference>
<feature type="non-terminal residue" evidence="1">
    <location>
        <position position="227"/>
    </location>
</feature>
<sequence length="227" mass="24573">MLPSIQLTSAVVLLTAVKAAPAPQLLPTPGDASKFTFYSPLTPNAGPCDICTGPDGAIWVEDILVNKIQRIDPSTGHVDEYDIPYTTQALDYSVVPSLENRTAFACAIRPGTDGNIYAATGIRNQFVRVNVTTKKIDVFTPTPPNPLGNLQPFNDLWTGPEGMYFSQTTGNVISYFDYATEQFTNYPVPTPLAGPLGMIYAADSALWFCEFTGNKIGRLEPSTGRIT</sequence>
<reference evidence="1" key="1">
    <citation type="submission" date="2024-09" db="EMBL/GenBank/DDBJ databases">
        <title>Black Yeasts Isolated from many extreme environments.</title>
        <authorList>
            <person name="Coleine C."/>
            <person name="Stajich J.E."/>
            <person name="Selbmann L."/>
        </authorList>
    </citation>
    <scope>NUCLEOTIDE SEQUENCE</scope>
    <source>
        <strain evidence="1">CCFEE 5737</strain>
    </source>
</reference>
<dbReference type="EMBL" id="JAWDJW010008791">
    <property type="protein sequence ID" value="KAK3060181.1"/>
    <property type="molecule type" value="Genomic_DNA"/>
</dbReference>
<gene>
    <name evidence="1" type="ORF">LTS18_009135</name>
</gene>
<organism evidence="1 2">
    <name type="scientific">Coniosporium uncinatum</name>
    <dbReference type="NCBI Taxonomy" id="93489"/>
    <lineage>
        <taxon>Eukaryota</taxon>
        <taxon>Fungi</taxon>
        <taxon>Dikarya</taxon>
        <taxon>Ascomycota</taxon>
        <taxon>Pezizomycotina</taxon>
        <taxon>Dothideomycetes</taxon>
        <taxon>Dothideomycetes incertae sedis</taxon>
        <taxon>Coniosporium</taxon>
    </lineage>
</organism>
<accession>A0ACC3D167</accession>